<dbReference type="AlphaFoldDB" id="A0AAX3GXN3"/>
<dbReference type="Gene3D" id="3.40.50.300">
    <property type="entry name" value="P-loop containing nucleotide triphosphate hydrolases"/>
    <property type="match status" value="1"/>
</dbReference>
<dbReference type="Pfam" id="PF00005">
    <property type="entry name" value="ABC_tran"/>
    <property type="match status" value="1"/>
</dbReference>
<keyword evidence="2" id="KW-0813">Transport</keyword>
<proteinExistence type="inferred from homology"/>
<dbReference type="SMART" id="SM00382">
    <property type="entry name" value="AAA"/>
    <property type="match status" value="1"/>
</dbReference>
<dbReference type="GO" id="GO:0016887">
    <property type="term" value="F:ATP hydrolysis activity"/>
    <property type="evidence" value="ECO:0007669"/>
    <property type="project" value="InterPro"/>
</dbReference>
<evidence type="ECO:0000259" key="5">
    <source>
        <dbReference type="PROSITE" id="PS50893"/>
    </source>
</evidence>
<dbReference type="PANTHER" id="PTHR42798">
    <property type="entry name" value="LIPOPROTEIN-RELEASING SYSTEM ATP-BINDING PROTEIN LOLD"/>
    <property type="match status" value="1"/>
</dbReference>
<comment type="similarity">
    <text evidence="1">Belongs to the ABC transporter superfamily.</text>
</comment>
<name>A0AAX3GXN3_CLODI</name>
<keyword evidence="6" id="KW-0378">Hydrolase</keyword>
<dbReference type="InterPro" id="IPR003439">
    <property type="entry name" value="ABC_transporter-like_ATP-bd"/>
</dbReference>
<comment type="caution">
    <text evidence="6">The sequence shown here is derived from an EMBL/GenBank/DDBJ whole genome shotgun (WGS) entry which is preliminary data.</text>
</comment>
<dbReference type="SUPFAM" id="SSF52540">
    <property type="entry name" value="P-loop containing nucleoside triphosphate hydrolases"/>
    <property type="match status" value="1"/>
</dbReference>
<dbReference type="EMBL" id="CAADAT010000003">
    <property type="protein sequence ID" value="VFD53309.1"/>
    <property type="molecule type" value="Genomic_DNA"/>
</dbReference>
<dbReference type="Proteomes" id="UP000346772">
    <property type="component" value="Unassembled WGS sequence"/>
</dbReference>
<dbReference type="GO" id="GO:0098796">
    <property type="term" value="C:membrane protein complex"/>
    <property type="evidence" value="ECO:0007669"/>
    <property type="project" value="UniProtKB-ARBA"/>
</dbReference>
<dbReference type="GO" id="GO:0005524">
    <property type="term" value="F:ATP binding"/>
    <property type="evidence" value="ECO:0007669"/>
    <property type="project" value="UniProtKB-KW"/>
</dbReference>
<evidence type="ECO:0000256" key="4">
    <source>
        <dbReference type="ARBA" id="ARBA00022840"/>
    </source>
</evidence>
<reference evidence="6 7" key="1">
    <citation type="submission" date="2019-02" db="EMBL/GenBank/DDBJ databases">
        <authorList>
            <consortium name="Pathogen Informatics"/>
        </authorList>
    </citation>
    <scope>NUCLEOTIDE SEQUENCE [LARGE SCALE GENOMIC DNA]</scope>
    <source>
        <strain evidence="6 7">078GUE027</strain>
    </source>
</reference>
<dbReference type="GO" id="GO:0022857">
    <property type="term" value="F:transmembrane transporter activity"/>
    <property type="evidence" value="ECO:0007669"/>
    <property type="project" value="UniProtKB-ARBA"/>
</dbReference>
<dbReference type="PROSITE" id="PS50893">
    <property type="entry name" value="ABC_TRANSPORTER_2"/>
    <property type="match status" value="1"/>
</dbReference>
<evidence type="ECO:0000256" key="3">
    <source>
        <dbReference type="ARBA" id="ARBA00022741"/>
    </source>
</evidence>
<keyword evidence="4 6" id="KW-0067">ATP-binding</keyword>
<gene>
    <name evidence="6" type="primary">lolD_4</name>
    <name evidence="6" type="ORF">SAMEA1710456_00772</name>
</gene>
<dbReference type="PANTHER" id="PTHR42798:SF7">
    <property type="entry name" value="ALPHA-D-RIBOSE 1-METHYLPHOSPHONATE 5-TRIPHOSPHATE SYNTHASE SUBUNIT PHNL"/>
    <property type="match status" value="1"/>
</dbReference>
<dbReference type="InterPro" id="IPR017911">
    <property type="entry name" value="MacB-like_ATP-bd"/>
</dbReference>
<feature type="domain" description="ABC transporter" evidence="5">
    <location>
        <begin position="27"/>
        <end position="265"/>
    </location>
</feature>
<dbReference type="EC" id="3.6.3.-" evidence="6"/>
<evidence type="ECO:0000313" key="7">
    <source>
        <dbReference type="Proteomes" id="UP000346772"/>
    </source>
</evidence>
<keyword evidence="3" id="KW-0547">Nucleotide-binding</keyword>
<dbReference type="CDD" id="cd03255">
    <property type="entry name" value="ABC_MJ0796_LolCDE_FtsE"/>
    <property type="match status" value="1"/>
</dbReference>
<accession>A0AAX3GXN3</accession>
<protein>
    <submittedName>
        <fullName evidence="6">ABC transporter ATP-binding protein</fullName>
        <ecNumber evidence="6">3.6.3.-</ecNumber>
    </submittedName>
</protein>
<dbReference type="InterPro" id="IPR003593">
    <property type="entry name" value="AAA+_ATPase"/>
</dbReference>
<evidence type="ECO:0000256" key="2">
    <source>
        <dbReference type="ARBA" id="ARBA00022448"/>
    </source>
</evidence>
<evidence type="ECO:0000313" key="6">
    <source>
        <dbReference type="EMBL" id="VFD53309.1"/>
    </source>
</evidence>
<dbReference type="InterPro" id="IPR027417">
    <property type="entry name" value="P-loop_NTPase"/>
</dbReference>
<organism evidence="6 7">
    <name type="scientific">Clostridioides difficile</name>
    <name type="common">Peptoclostridium difficile</name>
    <dbReference type="NCBI Taxonomy" id="1496"/>
    <lineage>
        <taxon>Bacteria</taxon>
        <taxon>Bacillati</taxon>
        <taxon>Bacillota</taxon>
        <taxon>Clostridia</taxon>
        <taxon>Peptostreptococcales</taxon>
        <taxon>Peptostreptococcaceae</taxon>
        <taxon>Clostridioides</taxon>
    </lineage>
</organism>
<sequence length="271" mass="30128">MVKIVYSRYYGIVVKIKSYGEYKMNILSIRNISKTYCGNIPFKALDKVSLNIDKGEFVSVMGPSGSGKSTLLNIISTVDRQSEGEVILDGYDISKLEGEKLAEFRRKQLGFVFQDFNLIDTLTVGENIMLPLTLEGASIKDINIQTRNISKFLGIDKILDRKTYEISGGQAQRCAIARAIINKPAILLADEPTGNLDSKSTDDVLKLFTKINIEQNVTTLMVTHEAYSASYSDRVIFIKDGCIYTEIKKSESSNSFYSDILAVLSQIGGVR</sequence>
<evidence type="ECO:0000256" key="1">
    <source>
        <dbReference type="ARBA" id="ARBA00005417"/>
    </source>
</evidence>
<dbReference type="FunFam" id="3.40.50.300:FF:000032">
    <property type="entry name" value="Export ABC transporter ATP-binding protein"/>
    <property type="match status" value="1"/>
</dbReference>